<evidence type="ECO:0000256" key="8">
    <source>
        <dbReference type="ARBA" id="ARBA00047559"/>
    </source>
</evidence>
<dbReference type="Pfam" id="PF00069">
    <property type="entry name" value="Pkinase"/>
    <property type="match status" value="1"/>
</dbReference>
<evidence type="ECO:0000256" key="6">
    <source>
        <dbReference type="ARBA" id="ARBA00022777"/>
    </source>
</evidence>
<feature type="compositionally biased region" description="Polar residues" evidence="11">
    <location>
        <begin position="624"/>
        <end position="647"/>
    </location>
</feature>
<proteinExistence type="inferred from homology"/>
<protein>
    <recommendedName>
        <fullName evidence="2">mitogen-activated protein kinase kinase kinase</fullName>
        <ecNumber evidence="2">2.7.11.25</ecNumber>
    </recommendedName>
</protein>
<dbReference type="PANTHER" id="PTHR11584:SF369">
    <property type="entry name" value="MITOGEN-ACTIVATED PROTEIN KINASE KINASE KINASE 19-RELATED"/>
    <property type="match status" value="1"/>
</dbReference>
<keyword evidence="7 10" id="KW-0067">ATP-binding</keyword>
<keyword evidence="15" id="KW-1185">Reference proteome</keyword>
<organism evidence="14 15">
    <name type="scientific">Thelephora terrestris</name>
    <dbReference type="NCBI Taxonomy" id="56493"/>
    <lineage>
        <taxon>Eukaryota</taxon>
        <taxon>Fungi</taxon>
        <taxon>Dikarya</taxon>
        <taxon>Basidiomycota</taxon>
        <taxon>Agaricomycotina</taxon>
        <taxon>Agaricomycetes</taxon>
        <taxon>Thelephorales</taxon>
        <taxon>Thelephoraceae</taxon>
        <taxon>Thelephora</taxon>
    </lineage>
</organism>
<feature type="compositionally biased region" description="Low complexity" evidence="11">
    <location>
        <begin position="264"/>
        <end position="275"/>
    </location>
</feature>
<reference evidence="14" key="2">
    <citation type="submission" date="2020-11" db="EMBL/GenBank/DDBJ databases">
        <authorList>
            <consortium name="DOE Joint Genome Institute"/>
            <person name="Kuo A."/>
            <person name="Miyauchi S."/>
            <person name="Kiss E."/>
            <person name="Drula E."/>
            <person name="Kohler A."/>
            <person name="Sanchez-Garcia M."/>
            <person name="Andreopoulos B."/>
            <person name="Barry K.W."/>
            <person name="Bonito G."/>
            <person name="Buee M."/>
            <person name="Carver A."/>
            <person name="Chen C."/>
            <person name="Cichocki N."/>
            <person name="Clum A."/>
            <person name="Culley D."/>
            <person name="Crous P.W."/>
            <person name="Fauchery L."/>
            <person name="Girlanda M."/>
            <person name="Hayes R."/>
            <person name="Keri Z."/>
            <person name="Labutti K."/>
            <person name="Lipzen A."/>
            <person name="Lombard V."/>
            <person name="Magnuson J."/>
            <person name="Maillard F."/>
            <person name="Morin E."/>
            <person name="Murat C."/>
            <person name="Nolan M."/>
            <person name="Ohm R."/>
            <person name="Pangilinan J."/>
            <person name="Pereira M."/>
            <person name="Perotto S."/>
            <person name="Peter M."/>
            <person name="Riley R."/>
            <person name="Sitrit Y."/>
            <person name="Stielow B."/>
            <person name="Szollosi G."/>
            <person name="Zifcakova L."/>
            <person name="Stursova M."/>
            <person name="Spatafora J.W."/>
            <person name="Tedersoo L."/>
            <person name="Vaario L.-M."/>
            <person name="Yamada A."/>
            <person name="Yan M."/>
            <person name="Wang P."/>
            <person name="Xu J."/>
            <person name="Bruns T."/>
            <person name="Baldrian P."/>
            <person name="Vilgalys R."/>
            <person name="Henrissat B."/>
            <person name="Grigoriev I.V."/>
            <person name="Hibbett D."/>
            <person name="Nagy L.G."/>
            <person name="Martin F.M."/>
        </authorList>
    </citation>
    <scope>NUCLEOTIDE SEQUENCE</scope>
    <source>
        <strain evidence="14">UH-Tt-Lm1</strain>
    </source>
</reference>
<feature type="region of interest" description="Disordered" evidence="11">
    <location>
        <begin position="556"/>
        <end position="584"/>
    </location>
</feature>
<dbReference type="InterPro" id="IPR017441">
    <property type="entry name" value="Protein_kinase_ATP_BS"/>
</dbReference>
<dbReference type="FunFam" id="3.30.200.20:FF:000387">
    <property type="entry name" value="Serine/threonine-protein kinase STE11"/>
    <property type="match status" value="1"/>
</dbReference>
<dbReference type="AlphaFoldDB" id="A0A9P6H6D8"/>
<dbReference type="PROSITE" id="PS50105">
    <property type="entry name" value="SAM_DOMAIN"/>
    <property type="match status" value="1"/>
</dbReference>
<dbReference type="OrthoDB" id="266718at2759"/>
<evidence type="ECO:0000259" key="12">
    <source>
        <dbReference type="PROSITE" id="PS50011"/>
    </source>
</evidence>
<dbReference type="EMBL" id="WIUZ02000016">
    <property type="protein sequence ID" value="KAF9780478.1"/>
    <property type="molecule type" value="Genomic_DNA"/>
</dbReference>
<evidence type="ECO:0000256" key="9">
    <source>
        <dbReference type="ARBA" id="ARBA00048329"/>
    </source>
</evidence>
<evidence type="ECO:0000256" key="10">
    <source>
        <dbReference type="PROSITE-ProRule" id="PRU10141"/>
    </source>
</evidence>
<evidence type="ECO:0000259" key="13">
    <source>
        <dbReference type="PROSITE" id="PS50105"/>
    </source>
</evidence>
<feature type="compositionally biased region" description="Acidic residues" evidence="11">
    <location>
        <begin position="883"/>
        <end position="910"/>
    </location>
</feature>
<keyword evidence="4" id="KW-0808">Transferase</keyword>
<dbReference type="SMART" id="SM00454">
    <property type="entry name" value="SAM"/>
    <property type="match status" value="1"/>
</dbReference>
<evidence type="ECO:0000256" key="11">
    <source>
        <dbReference type="SAM" id="MobiDB-lite"/>
    </source>
</evidence>
<dbReference type="GO" id="GO:0005524">
    <property type="term" value="F:ATP binding"/>
    <property type="evidence" value="ECO:0007669"/>
    <property type="project" value="UniProtKB-UniRule"/>
</dbReference>
<reference evidence="14" key="1">
    <citation type="journal article" date="2020" name="Nat. Commun.">
        <title>Large-scale genome sequencing of mycorrhizal fungi provides insights into the early evolution of symbiotic traits.</title>
        <authorList>
            <person name="Miyauchi S."/>
            <person name="Kiss E."/>
            <person name="Kuo A."/>
            <person name="Drula E."/>
            <person name="Kohler A."/>
            <person name="Sanchez-Garcia M."/>
            <person name="Morin E."/>
            <person name="Andreopoulos B."/>
            <person name="Barry K.W."/>
            <person name="Bonito G."/>
            <person name="Buee M."/>
            <person name="Carver A."/>
            <person name="Chen C."/>
            <person name="Cichocki N."/>
            <person name="Clum A."/>
            <person name="Culley D."/>
            <person name="Crous P.W."/>
            <person name="Fauchery L."/>
            <person name="Girlanda M."/>
            <person name="Hayes R.D."/>
            <person name="Keri Z."/>
            <person name="LaButti K."/>
            <person name="Lipzen A."/>
            <person name="Lombard V."/>
            <person name="Magnuson J."/>
            <person name="Maillard F."/>
            <person name="Murat C."/>
            <person name="Nolan M."/>
            <person name="Ohm R.A."/>
            <person name="Pangilinan J."/>
            <person name="Pereira M.F."/>
            <person name="Perotto S."/>
            <person name="Peter M."/>
            <person name="Pfister S."/>
            <person name="Riley R."/>
            <person name="Sitrit Y."/>
            <person name="Stielow J.B."/>
            <person name="Szollosi G."/>
            <person name="Zifcakova L."/>
            <person name="Stursova M."/>
            <person name="Spatafora J.W."/>
            <person name="Tedersoo L."/>
            <person name="Vaario L.M."/>
            <person name="Yamada A."/>
            <person name="Yan M."/>
            <person name="Wang P."/>
            <person name="Xu J."/>
            <person name="Bruns T."/>
            <person name="Baldrian P."/>
            <person name="Vilgalys R."/>
            <person name="Dunand C."/>
            <person name="Henrissat B."/>
            <person name="Grigoriev I.V."/>
            <person name="Hibbett D."/>
            <person name="Nagy L.G."/>
            <person name="Martin F.M."/>
        </authorList>
    </citation>
    <scope>NUCLEOTIDE SEQUENCE</scope>
    <source>
        <strain evidence="14">UH-Tt-Lm1</strain>
    </source>
</reference>
<dbReference type="SMART" id="SM00220">
    <property type="entry name" value="S_TKc"/>
    <property type="match status" value="1"/>
</dbReference>
<dbReference type="Gene3D" id="1.10.150.50">
    <property type="entry name" value="Transcription Factor, Ets-1"/>
    <property type="match status" value="1"/>
</dbReference>
<dbReference type="Gene3D" id="1.10.510.10">
    <property type="entry name" value="Transferase(Phosphotransferase) domain 1"/>
    <property type="match status" value="1"/>
</dbReference>
<feature type="compositionally biased region" description="Low complexity" evidence="11">
    <location>
        <begin position="227"/>
        <end position="241"/>
    </location>
</feature>
<evidence type="ECO:0000256" key="2">
    <source>
        <dbReference type="ARBA" id="ARBA00012406"/>
    </source>
</evidence>
<dbReference type="InterPro" id="IPR029458">
    <property type="entry name" value="Ras-bd_By2"/>
</dbReference>
<feature type="region of interest" description="Disordered" evidence="11">
    <location>
        <begin position="622"/>
        <end position="652"/>
    </location>
</feature>
<feature type="domain" description="SAM" evidence="13">
    <location>
        <begin position="71"/>
        <end position="134"/>
    </location>
</feature>
<feature type="domain" description="Protein kinase" evidence="12">
    <location>
        <begin position="933"/>
        <end position="1197"/>
    </location>
</feature>
<comment type="catalytic activity">
    <reaction evidence="9">
        <text>L-seryl-[protein] + ATP = O-phospho-L-seryl-[protein] + ADP + H(+)</text>
        <dbReference type="Rhea" id="RHEA:17989"/>
        <dbReference type="Rhea" id="RHEA-COMP:9863"/>
        <dbReference type="Rhea" id="RHEA-COMP:11604"/>
        <dbReference type="ChEBI" id="CHEBI:15378"/>
        <dbReference type="ChEBI" id="CHEBI:29999"/>
        <dbReference type="ChEBI" id="CHEBI:30616"/>
        <dbReference type="ChEBI" id="CHEBI:83421"/>
        <dbReference type="ChEBI" id="CHEBI:456216"/>
        <dbReference type="EC" id="2.7.11.25"/>
    </reaction>
</comment>
<feature type="compositionally biased region" description="Low complexity" evidence="11">
    <location>
        <begin position="365"/>
        <end position="375"/>
    </location>
</feature>
<dbReference type="InterPro" id="IPR008271">
    <property type="entry name" value="Ser/Thr_kinase_AS"/>
</dbReference>
<comment type="caution">
    <text evidence="14">The sequence shown here is derived from an EMBL/GenBank/DDBJ whole genome shotgun (WGS) entry which is preliminary data.</text>
</comment>
<evidence type="ECO:0000256" key="3">
    <source>
        <dbReference type="ARBA" id="ARBA00022527"/>
    </source>
</evidence>
<dbReference type="InterPro" id="IPR011009">
    <property type="entry name" value="Kinase-like_dom_sf"/>
</dbReference>
<feature type="region of interest" description="Disordered" evidence="11">
    <location>
        <begin position="751"/>
        <end position="779"/>
    </location>
</feature>
<dbReference type="CDD" id="cd09534">
    <property type="entry name" value="SAM_Ste11_fungal"/>
    <property type="match status" value="1"/>
</dbReference>
<feature type="compositionally biased region" description="Basic and acidic residues" evidence="11">
    <location>
        <begin position="185"/>
        <end position="210"/>
    </location>
</feature>
<dbReference type="EC" id="2.7.11.25" evidence="2"/>
<keyword evidence="3" id="KW-0723">Serine/threonine-protein kinase</keyword>
<dbReference type="InterPro" id="IPR001660">
    <property type="entry name" value="SAM"/>
</dbReference>
<feature type="compositionally biased region" description="Basic and acidic residues" evidence="11">
    <location>
        <begin position="911"/>
        <end position="924"/>
    </location>
</feature>
<feature type="compositionally biased region" description="Polar residues" evidence="11">
    <location>
        <begin position="751"/>
        <end position="760"/>
    </location>
</feature>
<feature type="compositionally biased region" description="Polar residues" evidence="11">
    <location>
        <begin position="10"/>
        <end position="24"/>
    </location>
</feature>
<evidence type="ECO:0000313" key="14">
    <source>
        <dbReference type="EMBL" id="KAF9780478.1"/>
    </source>
</evidence>
<evidence type="ECO:0000313" key="15">
    <source>
        <dbReference type="Proteomes" id="UP000736335"/>
    </source>
</evidence>
<evidence type="ECO:0000256" key="5">
    <source>
        <dbReference type="ARBA" id="ARBA00022741"/>
    </source>
</evidence>
<evidence type="ECO:0000256" key="7">
    <source>
        <dbReference type="ARBA" id="ARBA00022840"/>
    </source>
</evidence>
<dbReference type="PANTHER" id="PTHR11584">
    <property type="entry name" value="SERINE/THREONINE PROTEIN KINASE"/>
    <property type="match status" value="1"/>
</dbReference>
<feature type="region of interest" description="Disordered" evidence="11">
    <location>
        <begin position="1"/>
        <end position="55"/>
    </location>
</feature>
<dbReference type="InterPro" id="IPR000719">
    <property type="entry name" value="Prot_kinase_dom"/>
</dbReference>
<sequence>MTLNGFHDPQANSPTSPTGTSNHNVLYPNAPRQSSSRSPHSSLPSTPTINKLSDILEPPPGVTFLELVRTWTDSDVARWLSENKVGHLANAFKTNDIRSDVILDLNQESLKEMGIKSVGERIRVLNAVKALRQRNSLYLMSKSPLSPATDDLHRSRENSPTQRAATNGRRLDSARPAPLQLVSDSGREGLPRLVRDGSESARTDTSRQEPGRQSGAPVRPLPFPNRQNGTQPTNTPTSTPSVRHNLPPLPPPPRGQPPLPPTTPSSSLQRSGSSSGNHPRKTPNDPNFSSGHLQTGLLTPTNGQWGLPSDPRPSGGRTPSKGGSPFSGGVAARSPAPPNNHGRNSSLSHLNPNLVPVVKVPPRPSTSGSGSRSTSYPDRGQHVGDQNPNLSPIREYSPHDNSGFLTPSPPTGFRVGSGPYQRPTTPSTATSDKRLVKFQLPEAGQSVVIDTGDCAGGVEILEKAIKKLKVTQRIPESNSNENMMDVGTNDGGLSVEGWGVFADWTDTGHGKPLTEAHLLTICHSPTTDLVGDHRLTLRRIGTRGKRSKALAQIFGATPPIPATPGLSYPEDEDLPPSPKFDRTFSTDQADLENIRRRQSKRASTISVLSGLGVDLDKLDAAQARKSQSSPSDSHGQHLSPSKPQSKLRNFFGQRPPSELITQHLTAYFPAAERKVLQRTRRQSMMKSGAGNRDSIISWNPPGPSRFSISTQGSGNARISMMSTRASVYGGIPPMTPSGDLVSFPKDRAGSSRASVISGLSDTDETAEESDGPSPKVSISLEDGREFDLDSAEGSDTLVSARSLRSSDVGLLPPVKFPSESLSESIGDGFDVGEVDRAMTFSTASNRMSMIMELRGKKDLSDAVSLLTVDEITAEVENKQHGSDEEDEEEYEEDEDEDEDEEEEEDGDEVELELHDADEPGKPITSHAEKTIKWIKGALIGAGSFGQVYLGMDAATGLLMAVKQVSLPTGSGVNQERKKAMLSALEREIELLRELQHENIVQYHASCMDQEHLNIFLEYVPGGSVTALLRNYGAFEETLVKNFVRQILNGLAYLHEKDIIHRDIKGANILVDNKGGIKISDFGISKKVEDNLLTGSRAHRPSLQGSVFWMAPEVVKQTTYTRKADIWSVGCLVVEMLTGEHPWAQLSQMQAIFKIGSSAKPTIPSDISTEADNFLQLTFELNHEARPDAVDLVQHVWITG</sequence>
<comment type="catalytic activity">
    <reaction evidence="8">
        <text>L-threonyl-[protein] + ATP = O-phospho-L-threonyl-[protein] + ADP + H(+)</text>
        <dbReference type="Rhea" id="RHEA:46608"/>
        <dbReference type="Rhea" id="RHEA-COMP:11060"/>
        <dbReference type="Rhea" id="RHEA-COMP:11605"/>
        <dbReference type="ChEBI" id="CHEBI:15378"/>
        <dbReference type="ChEBI" id="CHEBI:30013"/>
        <dbReference type="ChEBI" id="CHEBI:30616"/>
        <dbReference type="ChEBI" id="CHEBI:61977"/>
        <dbReference type="ChEBI" id="CHEBI:456216"/>
        <dbReference type="EC" id="2.7.11.25"/>
    </reaction>
</comment>
<gene>
    <name evidence="14" type="ORF">BJ322DRAFT_295066</name>
</gene>
<evidence type="ECO:0000256" key="1">
    <source>
        <dbReference type="ARBA" id="ARBA00006529"/>
    </source>
</evidence>
<dbReference type="InterPro" id="IPR013761">
    <property type="entry name" value="SAM/pointed_sf"/>
</dbReference>
<dbReference type="PROSITE" id="PS00108">
    <property type="entry name" value="PROTEIN_KINASE_ST"/>
    <property type="match status" value="1"/>
</dbReference>
<dbReference type="Pfam" id="PF14847">
    <property type="entry name" value="Ras_bdg_2"/>
    <property type="match status" value="1"/>
</dbReference>
<dbReference type="SUPFAM" id="SSF56112">
    <property type="entry name" value="Protein kinase-like (PK-like)"/>
    <property type="match status" value="1"/>
</dbReference>
<feature type="compositionally biased region" description="Pro residues" evidence="11">
    <location>
        <begin position="247"/>
        <end position="263"/>
    </location>
</feature>
<feature type="compositionally biased region" description="Polar residues" evidence="11">
    <location>
        <begin position="284"/>
        <end position="304"/>
    </location>
</feature>
<dbReference type="PROSITE" id="PS50011">
    <property type="entry name" value="PROTEIN_KINASE_DOM"/>
    <property type="match status" value="1"/>
</dbReference>
<comment type="similarity">
    <text evidence="1">Belongs to the protein kinase superfamily. STE Ser/Thr protein kinase family. MAP kinase kinase kinase subfamily.</text>
</comment>
<evidence type="ECO:0000256" key="4">
    <source>
        <dbReference type="ARBA" id="ARBA00022679"/>
    </source>
</evidence>
<keyword evidence="5 10" id="KW-0547">Nucleotide-binding</keyword>
<dbReference type="Pfam" id="PF07647">
    <property type="entry name" value="SAM_2"/>
    <property type="match status" value="1"/>
</dbReference>
<keyword evidence="6" id="KW-0418">Kinase</keyword>
<name>A0A9P6H6D8_9AGAM</name>
<dbReference type="SUPFAM" id="SSF47769">
    <property type="entry name" value="SAM/Pointed domain"/>
    <property type="match status" value="1"/>
</dbReference>
<feature type="binding site" evidence="10">
    <location>
        <position position="962"/>
    </location>
    <ligand>
        <name>ATP</name>
        <dbReference type="ChEBI" id="CHEBI:30616"/>
    </ligand>
</feature>
<dbReference type="FunFam" id="1.10.510.10:FF:000334">
    <property type="entry name" value="Serine/threonine-protein kinase STE11"/>
    <property type="match status" value="1"/>
</dbReference>
<accession>A0A9P6H6D8</accession>
<dbReference type="Proteomes" id="UP000736335">
    <property type="component" value="Unassembled WGS sequence"/>
</dbReference>
<feature type="compositionally biased region" description="Low complexity" evidence="11">
    <location>
        <begin position="31"/>
        <end position="48"/>
    </location>
</feature>
<feature type="region of interest" description="Disordered" evidence="11">
    <location>
        <begin position="142"/>
        <end position="430"/>
    </location>
</feature>
<dbReference type="SMART" id="SM01304">
    <property type="entry name" value="Ras_bdg_2"/>
    <property type="match status" value="1"/>
</dbReference>
<dbReference type="GO" id="GO:0004709">
    <property type="term" value="F:MAP kinase kinase kinase activity"/>
    <property type="evidence" value="ECO:0007669"/>
    <property type="project" value="UniProtKB-EC"/>
</dbReference>
<dbReference type="PROSITE" id="PS00107">
    <property type="entry name" value="PROTEIN_KINASE_ATP"/>
    <property type="match status" value="1"/>
</dbReference>
<feature type="region of interest" description="Disordered" evidence="11">
    <location>
        <begin position="873"/>
        <end position="924"/>
    </location>
</feature>
<feature type="region of interest" description="Disordered" evidence="11">
    <location>
        <begin position="684"/>
        <end position="703"/>
    </location>
</feature>
<feature type="compositionally biased region" description="Acidic residues" evidence="11">
    <location>
        <begin position="761"/>
        <end position="770"/>
    </location>
</feature>